<reference evidence="1" key="1">
    <citation type="journal article" date="2015" name="Nature">
        <title>Complex archaea that bridge the gap between prokaryotes and eukaryotes.</title>
        <authorList>
            <person name="Spang A."/>
            <person name="Saw J.H."/>
            <person name="Jorgensen S.L."/>
            <person name="Zaremba-Niedzwiedzka K."/>
            <person name="Martijn J."/>
            <person name="Lind A.E."/>
            <person name="van Eijk R."/>
            <person name="Schleper C."/>
            <person name="Guy L."/>
            <person name="Ettema T.J."/>
        </authorList>
    </citation>
    <scope>NUCLEOTIDE SEQUENCE</scope>
</reference>
<comment type="caution">
    <text evidence="1">The sequence shown here is derived from an EMBL/GenBank/DDBJ whole genome shotgun (WGS) entry which is preliminary data.</text>
</comment>
<organism evidence="1">
    <name type="scientific">marine sediment metagenome</name>
    <dbReference type="NCBI Taxonomy" id="412755"/>
    <lineage>
        <taxon>unclassified sequences</taxon>
        <taxon>metagenomes</taxon>
        <taxon>ecological metagenomes</taxon>
    </lineage>
</organism>
<name>A0A0F9NB84_9ZZZZ</name>
<dbReference type="AlphaFoldDB" id="A0A0F9NB84"/>
<gene>
    <name evidence="1" type="ORF">LCGC14_1282990</name>
</gene>
<dbReference type="EMBL" id="LAZR01007318">
    <property type="protein sequence ID" value="KKM86035.1"/>
    <property type="molecule type" value="Genomic_DNA"/>
</dbReference>
<protein>
    <submittedName>
        <fullName evidence="1">Uncharacterized protein</fullName>
    </submittedName>
</protein>
<sequence length="69" mass="7873">MKKMTVDVEESLGYQANGRTKKAKVETASKRIKMFICPECHRKDDVSDKKVFGEVRKCAECGTVMLNQF</sequence>
<proteinExistence type="predicted"/>
<accession>A0A0F9NB84</accession>
<evidence type="ECO:0000313" key="1">
    <source>
        <dbReference type="EMBL" id="KKM86035.1"/>
    </source>
</evidence>